<dbReference type="InterPro" id="IPR024079">
    <property type="entry name" value="MetalloPept_cat_dom_sf"/>
</dbReference>
<dbReference type="InterPro" id="IPR032534">
    <property type="entry name" value="EcxA_zinc-bd"/>
</dbReference>
<dbReference type="AlphaFoldDB" id="A0A074KWG4"/>
<protein>
    <submittedName>
        <fullName evidence="3">Peptidase</fullName>
    </submittedName>
</protein>
<dbReference type="InterPro" id="IPR033413">
    <property type="entry name" value="DUF5117"/>
</dbReference>
<dbReference type="SUPFAM" id="SSF55486">
    <property type="entry name" value="Metalloproteases ('zincins'), catalytic domain"/>
    <property type="match status" value="1"/>
</dbReference>
<dbReference type="InterPro" id="IPR034032">
    <property type="entry name" value="Zn_MMP-like_bac"/>
</dbReference>
<evidence type="ECO:0000313" key="4">
    <source>
        <dbReference type="Proteomes" id="UP000027821"/>
    </source>
</evidence>
<dbReference type="EMBL" id="JMIH01000016">
    <property type="protein sequence ID" value="KEO74321.1"/>
    <property type="molecule type" value="Genomic_DNA"/>
</dbReference>
<name>A0A074KWG4_9BACT</name>
<gene>
    <name evidence="3" type="ORF">EL17_09340</name>
</gene>
<proteinExistence type="predicted"/>
<comment type="caution">
    <text evidence="3">The sequence shown here is derived from an EMBL/GenBank/DDBJ whole genome shotgun (WGS) entry which is preliminary data.</text>
</comment>
<feature type="domain" description="DUF5117" evidence="2">
    <location>
        <begin position="104"/>
        <end position="291"/>
    </location>
</feature>
<evidence type="ECO:0000259" key="1">
    <source>
        <dbReference type="Pfam" id="PF16313"/>
    </source>
</evidence>
<dbReference type="eggNOG" id="COG1913">
    <property type="taxonomic scope" value="Bacteria"/>
</dbReference>
<dbReference type="PANTHER" id="PTHR38478">
    <property type="entry name" value="PEPTIDASE M1A AND M12B"/>
    <property type="match status" value="1"/>
</dbReference>
<dbReference type="Pfam" id="PF17148">
    <property type="entry name" value="DUF5117"/>
    <property type="match status" value="1"/>
</dbReference>
<dbReference type="Gene3D" id="3.40.390.10">
    <property type="entry name" value="Collagenase (Catalytic Domain)"/>
    <property type="match status" value="1"/>
</dbReference>
<evidence type="ECO:0000259" key="2">
    <source>
        <dbReference type="Pfam" id="PF17148"/>
    </source>
</evidence>
<dbReference type="STRING" id="1048983.EL17_09340"/>
<dbReference type="Proteomes" id="UP000027821">
    <property type="component" value="Unassembled WGS sequence"/>
</dbReference>
<evidence type="ECO:0000313" key="3">
    <source>
        <dbReference type="EMBL" id="KEO74321.1"/>
    </source>
</evidence>
<organism evidence="3 4">
    <name type="scientific">Anditalea andensis</name>
    <dbReference type="NCBI Taxonomy" id="1048983"/>
    <lineage>
        <taxon>Bacteria</taxon>
        <taxon>Pseudomonadati</taxon>
        <taxon>Bacteroidota</taxon>
        <taxon>Cytophagia</taxon>
        <taxon>Cytophagales</taxon>
        <taxon>Cytophagaceae</taxon>
        <taxon>Anditalea</taxon>
    </lineage>
</organism>
<dbReference type="Pfam" id="PF16313">
    <property type="entry name" value="DUF4953"/>
    <property type="match status" value="1"/>
</dbReference>
<keyword evidence="4" id="KW-1185">Reference proteome</keyword>
<feature type="domain" description="EcxA zinc-binding" evidence="1">
    <location>
        <begin position="416"/>
        <end position="726"/>
    </location>
</feature>
<dbReference type="CDD" id="cd04276">
    <property type="entry name" value="ZnMc_MMP_like_2"/>
    <property type="match status" value="1"/>
</dbReference>
<reference evidence="3 4" key="1">
    <citation type="submission" date="2014-04" db="EMBL/GenBank/DDBJ databases">
        <title>Characterization and application of a salt tolerant electro-active bacterium.</title>
        <authorList>
            <person name="Yang L."/>
            <person name="Wei S."/>
            <person name="Tay Q.X.M."/>
        </authorList>
    </citation>
    <scope>NUCLEOTIDE SEQUENCE [LARGE SCALE GENOMIC DNA]</scope>
    <source>
        <strain evidence="3 4">LY1</strain>
    </source>
</reference>
<sequence length="844" mass="93819">MIDRSMMNIQSLNKLISMMFVLFLLTIETIAQTKPSPPDQASINSFTSGMKKMPGFLTLYWDEGKGKIWLEIDKLDTEILYYASLASGLGSNDIGLDRGRISPAKVVKFERSGNKLMMTEQNYSYRALTDNALEKQAVEESFAKSIHWGFEIAAGGGKAVLVDATSFLLQDAAGASAAISRTKQGNYKLDPSRSAIYLPRTKSFPKNTEIEATITLTGEQAGGYLRAVVPSTNAITLRMHHSFVELPDDGYEPRLFDPRAGINSVSFFDYASPVDQPIEKRYIRRHRLEKKNPGPAPSEVVAPIIYYVDPGTPEPIRTALMEGTRWWAEAFEAAGFLNAFEVKLLPEDADPMDIRYHLVQWVHRSTRGWSYGGGITDPRTGEIIKGKVTLGSLRVRQDYLLAQGLIADYASGKPDDKAMMDLAMARMRQLAAHEVGHTLGLPHNYIASTRGRASVMDYPHPTVHLTSQNTIDISDSYQEGIGTWDKIAINMAYSNFPDGSDELEEIDKLVKAYQREGQMFLSDQDARPVGSAHPENHLWDNGGNAVDELDKTMKIRKIVLDGFSERKIREGQPLATLEEVLVPMYMFHRYQVEAATKLIAGVDYAYILRGEKDIPFASVSAEEQKKALKSVLATLKPEALALPPNILDIIPPRPYGYGANPREVFSRTTGLVFDPLSPPEIAAHLTLGFLMHPERASRLVAQSAMDPDLPSLEHVIDQLISATWKSPEFPGYEGEIKRVVDKLVLQHLILLSVDKSASSQARATAMFKIKELQGYIADSPTSVSNGQKAHNYYCLSLIEGYEKHPEETVNILTPLPSPEGAPIGQMDQSWLEPACNHDELPFHF</sequence>
<accession>A0A074KWG4</accession>
<dbReference type="GO" id="GO:0008237">
    <property type="term" value="F:metallopeptidase activity"/>
    <property type="evidence" value="ECO:0007669"/>
    <property type="project" value="InterPro"/>
</dbReference>
<dbReference type="PANTHER" id="PTHR38478:SF1">
    <property type="entry name" value="ZINC DEPENDENT METALLOPROTEASE DOMAIN LIPOPROTEIN"/>
    <property type="match status" value="1"/>
</dbReference>